<name>A0ABR1NP79_DIAER</name>
<keyword evidence="2" id="KW-1185">Reference proteome</keyword>
<dbReference type="Proteomes" id="UP001430848">
    <property type="component" value="Unassembled WGS sequence"/>
</dbReference>
<reference evidence="1 2" key="1">
    <citation type="submission" date="2024-02" db="EMBL/GenBank/DDBJ databases">
        <title>De novo assembly and annotation of 12 fungi associated with fruit tree decline syndrome in Ontario, Canada.</title>
        <authorList>
            <person name="Sulman M."/>
            <person name="Ellouze W."/>
            <person name="Ilyukhin E."/>
        </authorList>
    </citation>
    <scope>NUCLEOTIDE SEQUENCE [LARGE SCALE GENOMIC DNA]</scope>
    <source>
        <strain evidence="1 2">M169</strain>
    </source>
</reference>
<evidence type="ECO:0000313" key="2">
    <source>
        <dbReference type="Proteomes" id="UP001430848"/>
    </source>
</evidence>
<dbReference type="EMBL" id="JAKNSF020000168">
    <property type="protein sequence ID" value="KAK7709560.1"/>
    <property type="molecule type" value="Genomic_DNA"/>
</dbReference>
<evidence type="ECO:0000313" key="1">
    <source>
        <dbReference type="EMBL" id="KAK7709560.1"/>
    </source>
</evidence>
<accession>A0ABR1NP79</accession>
<comment type="caution">
    <text evidence="1">The sequence shown here is derived from an EMBL/GenBank/DDBJ whole genome shotgun (WGS) entry which is preliminary data.</text>
</comment>
<sequence>MSTAEDSVSDVDFIDAYSKNKWSLAPQRILIHSKEVMDELRDITSVPDAQRTGVLAMVPPFKYLIHHRTAIKSKLNELKEAVSDAEQFPSVAEDYLTHEHRRIHRLQCIHDFIQKDLANYIGLELRVQNGDIDEVLFEEAYHLFKPGDMVLGVDCGDDQLYQVTSVIVSYADACVPED</sequence>
<protein>
    <submittedName>
        <fullName evidence="1">Uncharacterized protein</fullName>
    </submittedName>
</protein>
<organism evidence="1 2">
    <name type="scientific">Diaporthe eres</name>
    <name type="common">Phomopsis oblonga</name>
    <dbReference type="NCBI Taxonomy" id="83184"/>
    <lineage>
        <taxon>Eukaryota</taxon>
        <taxon>Fungi</taxon>
        <taxon>Dikarya</taxon>
        <taxon>Ascomycota</taxon>
        <taxon>Pezizomycotina</taxon>
        <taxon>Sordariomycetes</taxon>
        <taxon>Sordariomycetidae</taxon>
        <taxon>Diaporthales</taxon>
        <taxon>Diaporthaceae</taxon>
        <taxon>Diaporthe</taxon>
        <taxon>Diaporthe eres species complex</taxon>
    </lineage>
</organism>
<gene>
    <name evidence="1" type="ORF">SLS63_013195</name>
</gene>
<proteinExistence type="predicted"/>